<proteinExistence type="predicted"/>
<accession>A0A8C5LAA6</accession>
<evidence type="ECO:0000313" key="3">
    <source>
        <dbReference type="Proteomes" id="UP000694385"/>
    </source>
</evidence>
<dbReference type="AlphaFoldDB" id="A0A8C5LAA6"/>
<reference evidence="2" key="1">
    <citation type="submission" date="2025-08" db="UniProtKB">
        <authorList>
            <consortium name="Ensembl"/>
        </authorList>
    </citation>
    <scope>IDENTIFICATION</scope>
</reference>
<feature type="compositionally biased region" description="Polar residues" evidence="1">
    <location>
        <begin position="74"/>
        <end position="90"/>
    </location>
</feature>
<evidence type="ECO:0000256" key="1">
    <source>
        <dbReference type="SAM" id="MobiDB-lite"/>
    </source>
</evidence>
<feature type="compositionally biased region" description="Pro residues" evidence="1">
    <location>
        <begin position="1"/>
        <end position="10"/>
    </location>
</feature>
<keyword evidence="3" id="KW-1185">Reference proteome</keyword>
<protein>
    <submittedName>
        <fullName evidence="2">von Willebrand factor A domain containing 3A</fullName>
    </submittedName>
</protein>
<dbReference type="Ensembl" id="ENSJJAT00000025822.1">
    <property type="protein sequence ID" value="ENSJJAP00000019286.1"/>
    <property type="gene ID" value="ENSJJAG00000020241.1"/>
</dbReference>
<dbReference type="GeneTree" id="ENSGT00940000159290"/>
<feature type="region of interest" description="Disordered" evidence="1">
    <location>
        <begin position="1"/>
        <end position="22"/>
    </location>
</feature>
<sequence length="90" mass="9669">HGWTPRPLPAMPVALTQPLPTGRSPRLLVAASTGLETQCALLVASLKNNSRKALSSMAFPKDKPKTFKHREQPQRSCPSGPTAPSVTRTV</sequence>
<reference evidence="2" key="2">
    <citation type="submission" date="2025-09" db="UniProtKB">
        <authorList>
            <consortium name="Ensembl"/>
        </authorList>
    </citation>
    <scope>IDENTIFICATION</scope>
</reference>
<dbReference type="Proteomes" id="UP000694385">
    <property type="component" value="Unassembled WGS sequence"/>
</dbReference>
<name>A0A8C5LAA6_JACJA</name>
<gene>
    <name evidence="2" type="primary">Vwa3a</name>
</gene>
<organism evidence="2 3">
    <name type="scientific">Jaculus jaculus</name>
    <name type="common">Lesser Egyptian jerboa</name>
    <dbReference type="NCBI Taxonomy" id="51337"/>
    <lineage>
        <taxon>Eukaryota</taxon>
        <taxon>Metazoa</taxon>
        <taxon>Chordata</taxon>
        <taxon>Craniata</taxon>
        <taxon>Vertebrata</taxon>
        <taxon>Euteleostomi</taxon>
        <taxon>Mammalia</taxon>
        <taxon>Eutheria</taxon>
        <taxon>Euarchontoglires</taxon>
        <taxon>Glires</taxon>
        <taxon>Rodentia</taxon>
        <taxon>Myomorpha</taxon>
        <taxon>Dipodoidea</taxon>
        <taxon>Dipodidae</taxon>
        <taxon>Dipodinae</taxon>
        <taxon>Jaculus</taxon>
    </lineage>
</organism>
<feature type="region of interest" description="Disordered" evidence="1">
    <location>
        <begin position="54"/>
        <end position="90"/>
    </location>
</feature>
<feature type="compositionally biased region" description="Basic and acidic residues" evidence="1">
    <location>
        <begin position="60"/>
        <end position="73"/>
    </location>
</feature>
<evidence type="ECO:0000313" key="2">
    <source>
        <dbReference type="Ensembl" id="ENSJJAP00000019286.1"/>
    </source>
</evidence>